<dbReference type="InterPro" id="IPR036390">
    <property type="entry name" value="WH_DNA-bd_sf"/>
</dbReference>
<evidence type="ECO:0000256" key="10">
    <source>
        <dbReference type="ARBA" id="ARBA00023125"/>
    </source>
</evidence>
<feature type="binding site" evidence="13">
    <location>
        <position position="106"/>
    </location>
    <ligand>
        <name>Fe cation</name>
        <dbReference type="ChEBI" id="CHEBI:24875"/>
    </ligand>
</feature>
<keyword evidence="6" id="KW-0678">Repressor</keyword>
<keyword evidence="10" id="KW-0238">DNA-binding</keyword>
<dbReference type="GO" id="GO:0005829">
    <property type="term" value="C:cytosol"/>
    <property type="evidence" value="ECO:0007669"/>
    <property type="project" value="TreeGrafter"/>
</dbReference>
<keyword evidence="7 12" id="KW-0479">Metal-binding</keyword>
<evidence type="ECO:0000256" key="13">
    <source>
        <dbReference type="PIRSR" id="PIRSR602481-2"/>
    </source>
</evidence>
<dbReference type="Gene3D" id="1.10.10.10">
    <property type="entry name" value="Winged helix-like DNA-binding domain superfamily/Winged helix DNA-binding domain"/>
    <property type="match status" value="1"/>
</dbReference>
<feature type="binding site" evidence="13">
    <location>
        <position position="142"/>
    </location>
    <ligand>
        <name>Fe cation</name>
        <dbReference type="ChEBI" id="CHEBI:24875"/>
    </ligand>
</feature>
<comment type="cofactor">
    <cofactor evidence="13">
        <name>Mn(2+)</name>
        <dbReference type="ChEBI" id="CHEBI:29035"/>
    </cofactor>
    <cofactor evidence="13">
        <name>Fe(2+)</name>
        <dbReference type="ChEBI" id="CHEBI:29033"/>
    </cofactor>
    <text evidence="13">Binds 1 Mn(2+) or Fe(2+) ion per subunit.</text>
</comment>
<dbReference type="STRING" id="1576369.SAMN05421753_11293"/>
<name>A0A1I3KZJ4_9PLAN</name>
<evidence type="ECO:0000256" key="4">
    <source>
        <dbReference type="ARBA" id="ARBA00020910"/>
    </source>
</evidence>
<comment type="cofactor">
    <cofactor evidence="12">
        <name>Zn(2+)</name>
        <dbReference type="ChEBI" id="CHEBI:29105"/>
    </cofactor>
    <text evidence="12">Binds 1 zinc ion per subunit.</text>
</comment>
<evidence type="ECO:0000256" key="12">
    <source>
        <dbReference type="PIRSR" id="PIRSR602481-1"/>
    </source>
</evidence>
<comment type="similarity">
    <text evidence="2">Belongs to the Fur family.</text>
</comment>
<dbReference type="GO" id="GO:0003700">
    <property type="term" value="F:DNA-binding transcription factor activity"/>
    <property type="evidence" value="ECO:0007669"/>
    <property type="project" value="InterPro"/>
</dbReference>
<dbReference type="RefSeq" id="WP_245764635.1">
    <property type="nucleotide sequence ID" value="NZ_FOQD01000012.1"/>
</dbReference>
<comment type="subunit">
    <text evidence="3">Homodimer.</text>
</comment>
<dbReference type="InterPro" id="IPR043135">
    <property type="entry name" value="Fur_C"/>
</dbReference>
<dbReference type="GO" id="GO:0000976">
    <property type="term" value="F:transcription cis-regulatory region binding"/>
    <property type="evidence" value="ECO:0007669"/>
    <property type="project" value="TreeGrafter"/>
</dbReference>
<keyword evidence="15" id="KW-1185">Reference proteome</keyword>
<proteinExistence type="inferred from homology"/>
<dbReference type="Pfam" id="PF01475">
    <property type="entry name" value="FUR"/>
    <property type="match status" value="1"/>
</dbReference>
<accession>A0A1I3KZJ4</accession>
<feature type="binding site" evidence="12">
    <location>
        <position position="150"/>
    </location>
    <ligand>
        <name>Zn(2+)</name>
        <dbReference type="ChEBI" id="CHEBI:29105"/>
    </ligand>
</feature>
<organism evidence="14 15">
    <name type="scientific">Planctomicrobium piriforme</name>
    <dbReference type="NCBI Taxonomy" id="1576369"/>
    <lineage>
        <taxon>Bacteria</taxon>
        <taxon>Pseudomonadati</taxon>
        <taxon>Planctomycetota</taxon>
        <taxon>Planctomycetia</taxon>
        <taxon>Planctomycetales</taxon>
        <taxon>Planctomycetaceae</taxon>
        <taxon>Planctomicrobium</taxon>
    </lineage>
</organism>
<evidence type="ECO:0000256" key="5">
    <source>
        <dbReference type="ARBA" id="ARBA00022490"/>
    </source>
</evidence>
<sequence>MSELDLETIAVAVAPAEKYREFLATKSLRMTRERAIIVDEVFASHEHFDADQLIQRLARRSDGKRVSRSTIYRSLKHLEEAGLIRKIARQDDRDLYEHDYGYPQHDHLICNRCGTLTEFHNEQISELLEQIARDHGFRIEGHRTEVYGLCDNCCRPPVTRPKKLNLL</sequence>
<feature type="binding site" evidence="12">
    <location>
        <position position="110"/>
    </location>
    <ligand>
        <name>Zn(2+)</name>
        <dbReference type="ChEBI" id="CHEBI:29105"/>
    </ligand>
</feature>
<evidence type="ECO:0000313" key="14">
    <source>
        <dbReference type="EMBL" id="SFI77941.1"/>
    </source>
</evidence>
<dbReference type="GO" id="GO:1900376">
    <property type="term" value="P:regulation of secondary metabolite biosynthetic process"/>
    <property type="evidence" value="ECO:0007669"/>
    <property type="project" value="TreeGrafter"/>
</dbReference>
<evidence type="ECO:0000256" key="6">
    <source>
        <dbReference type="ARBA" id="ARBA00022491"/>
    </source>
</evidence>
<feature type="binding site" evidence="12">
    <location>
        <position position="153"/>
    </location>
    <ligand>
        <name>Zn(2+)</name>
        <dbReference type="ChEBI" id="CHEBI:29105"/>
    </ligand>
</feature>
<comment type="subcellular location">
    <subcellularLocation>
        <location evidence="1">Cytoplasm</location>
    </subcellularLocation>
</comment>
<protein>
    <recommendedName>
        <fullName evidence="4">Ferric uptake regulation protein</fullName>
    </recommendedName>
</protein>
<evidence type="ECO:0000256" key="2">
    <source>
        <dbReference type="ARBA" id="ARBA00007957"/>
    </source>
</evidence>
<reference evidence="15" key="1">
    <citation type="submission" date="2016-10" db="EMBL/GenBank/DDBJ databases">
        <authorList>
            <person name="Varghese N."/>
            <person name="Submissions S."/>
        </authorList>
    </citation>
    <scope>NUCLEOTIDE SEQUENCE [LARGE SCALE GENOMIC DNA]</scope>
    <source>
        <strain evidence="15">DSM 26348</strain>
    </source>
</reference>
<dbReference type="Gene3D" id="3.30.1490.190">
    <property type="match status" value="1"/>
</dbReference>
<evidence type="ECO:0000256" key="11">
    <source>
        <dbReference type="ARBA" id="ARBA00023163"/>
    </source>
</evidence>
<keyword evidence="5" id="KW-0963">Cytoplasm</keyword>
<evidence type="ECO:0000256" key="3">
    <source>
        <dbReference type="ARBA" id="ARBA00011738"/>
    </source>
</evidence>
<dbReference type="EMBL" id="FOQD01000012">
    <property type="protein sequence ID" value="SFI77941.1"/>
    <property type="molecule type" value="Genomic_DNA"/>
</dbReference>
<evidence type="ECO:0000313" key="15">
    <source>
        <dbReference type="Proteomes" id="UP000199518"/>
    </source>
</evidence>
<keyword evidence="9" id="KW-0805">Transcription regulation</keyword>
<dbReference type="SUPFAM" id="SSF46785">
    <property type="entry name" value="Winged helix' DNA-binding domain"/>
    <property type="match status" value="1"/>
</dbReference>
<feature type="binding site" evidence="12">
    <location>
        <position position="113"/>
    </location>
    <ligand>
        <name>Zn(2+)</name>
        <dbReference type="ChEBI" id="CHEBI:29105"/>
    </ligand>
</feature>
<evidence type="ECO:0000256" key="1">
    <source>
        <dbReference type="ARBA" id="ARBA00004496"/>
    </source>
</evidence>
<dbReference type="AlphaFoldDB" id="A0A1I3KZJ4"/>
<dbReference type="PANTHER" id="PTHR33202:SF2">
    <property type="entry name" value="FERRIC UPTAKE REGULATION PROTEIN"/>
    <property type="match status" value="1"/>
</dbReference>
<dbReference type="PANTHER" id="PTHR33202">
    <property type="entry name" value="ZINC UPTAKE REGULATION PROTEIN"/>
    <property type="match status" value="1"/>
</dbReference>
<evidence type="ECO:0000256" key="7">
    <source>
        <dbReference type="ARBA" id="ARBA00022723"/>
    </source>
</evidence>
<dbReference type="InterPro" id="IPR002481">
    <property type="entry name" value="FUR"/>
</dbReference>
<gene>
    <name evidence="14" type="ORF">SAMN05421753_11293</name>
</gene>
<keyword evidence="13" id="KW-0408">Iron</keyword>
<dbReference type="CDD" id="cd07153">
    <property type="entry name" value="Fur_like"/>
    <property type="match status" value="1"/>
</dbReference>
<evidence type="ECO:0000256" key="9">
    <source>
        <dbReference type="ARBA" id="ARBA00023015"/>
    </source>
</evidence>
<keyword evidence="8 12" id="KW-0862">Zinc</keyword>
<evidence type="ECO:0000256" key="8">
    <source>
        <dbReference type="ARBA" id="ARBA00022833"/>
    </source>
</evidence>
<dbReference type="GO" id="GO:0045892">
    <property type="term" value="P:negative regulation of DNA-templated transcription"/>
    <property type="evidence" value="ECO:0007669"/>
    <property type="project" value="TreeGrafter"/>
</dbReference>
<dbReference type="GO" id="GO:0008270">
    <property type="term" value="F:zinc ion binding"/>
    <property type="evidence" value="ECO:0007669"/>
    <property type="project" value="TreeGrafter"/>
</dbReference>
<keyword evidence="11" id="KW-0804">Transcription</keyword>
<dbReference type="InterPro" id="IPR036388">
    <property type="entry name" value="WH-like_DNA-bd_sf"/>
</dbReference>
<dbReference type="Proteomes" id="UP000199518">
    <property type="component" value="Unassembled WGS sequence"/>
</dbReference>